<feature type="compositionally biased region" description="Polar residues" evidence="1">
    <location>
        <begin position="260"/>
        <end position="269"/>
    </location>
</feature>
<sequence>MDSKSLPFRPFSFEPEDPGKYPSISGTERSIPSGASQPSPRFAANCESKDKPSVPHRSPRRSQVWNEATKTWETVSQELPGYSSQIAGYPNIQATASPRSPTLQSLPSPRISTFQTPSISPYPSPRSPNFQTLPSSRSQAFHIPSQSPRSPNVPLLPLPRPPAFKTPSSLPPSPKSVTFQQHNSSPTPPMTKSSKKILQLTGYDPRFERAIPLEHQQLPSPQPPPNSPIRSISSNSSGSFYSQADAGSRHEVASPRDSGDSPTVQSSKELSEYLTSSIYNISEHGSLLSNISRTNFKKRSKNEQAVSKLPAEGVPQTHSQLQTEQKEDKEVPSTPHHSPKPKTSGKTAPLPKTFAQQHIHFCNNSEKDTTSALEHRIPTTPSLAPASPTQNPSPKVKERIKPQYITLVKEKQSLFRSAKDSLEWGIYDLNSSSSNNRNTNIISPSRRHTTTPVSPMFSMESDHLALSPPLGSITPGQFPERSRSRRFRFGSGSKHPLKSPSPFSRGWAREGGDVGGEESGVLGVGDIAEEAEEEETDYMPSPSTALSFKRRVSSTLKSLSPASPSSSTSPTTSGKKKRRGPPSSKKFVITNAARRADSPATPVPLPSLSYLSQRQGFKEGVMRGKEVLGKVGKSVVGASKEEKRRESLKKRIVVVGITDQSPDGRVAEWL</sequence>
<name>A0A1E1K8X5_9HELO</name>
<feature type="region of interest" description="Disordered" evidence="1">
    <location>
        <begin position="532"/>
        <end position="608"/>
    </location>
</feature>
<feature type="region of interest" description="Disordered" evidence="1">
    <location>
        <begin position="284"/>
        <end position="350"/>
    </location>
</feature>
<organism evidence="2 3">
    <name type="scientific">Rhynchosporium agropyri</name>
    <dbReference type="NCBI Taxonomy" id="914238"/>
    <lineage>
        <taxon>Eukaryota</taxon>
        <taxon>Fungi</taxon>
        <taxon>Dikarya</taxon>
        <taxon>Ascomycota</taxon>
        <taxon>Pezizomycotina</taxon>
        <taxon>Leotiomycetes</taxon>
        <taxon>Helotiales</taxon>
        <taxon>Ploettnerulaceae</taxon>
        <taxon>Rhynchosporium</taxon>
    </lineage>
</organism>
<evidence type="ECO:0000313" key="2">
    <source>
        <dbReference type="EMBL" id="CZS94452.1"/>
    </source>
</evidence>
<evidence type="ECO:0000256" key="1">
    <source>
        <dbReference type="SAM" id="MobiDB-lite"/>
    </source>
</evidence>
<feature type="compositionally biased region" description="Low complexity" evidence="1">
    <location>
        <begin position="553"/>
        <end position="573"/>
    </location>
</feature>
<dbReference type="EMBL" id="FJUX01000018">
    <property type="protein sequence ID" value="CZS94452.1"/>
    <property type="molecule type" value="Genomic_DNA"/>
</dbReference>
<feature type="region of interest" description="Disordered" evidence="1">
    <location>
        <begin position="90"/>
        <end position="269"/>
    </location>
</feature>
<feature type="compositionally biased region" description="Low complexity" evidence="1">
    <location>
        <begin position="378"/>
        <end position="389"/>
    </location>
</feature>
<feature type="compositionally biased region" description="Polar residues" evidence="1">
    <location>
        <begin position="129"/>
        <end position="139"/>
    </location>
</feature>
<accession>A0A1E1K8X5</accession>
<dbReference type="Proteomes" id="UP000178912">
    <property type="component" value="Unassembled WGS sequence"/>
</dbReference>
<feature type="compositionally biased region" description="Pro residues" evidence="1">
    <location>
        <begin position="154"/>
        <end position="174"/>
    </location>
</feature>
<feature type="region of interest" description="Disordered" evidence="1">
    <location>
        <begin position="1"/>
        <end position="68"/>
    </location>
</feature>
<evidence type="ECO:0000313" key="3">
    <source>
        <dbReference type="Proteomes" id="UP000178912"/>
    </source>
</evidence>
<feature type="compositionally biased region" description="Polar residues" evidence="1">
    <location>
        <begin position="24"/>
        <end position="39"/>
    </location>
</feature>
<feature type="compositionally biased region" description="Basic and acidic residues" evidence="1">
    <location>
        <begin position="367"/>
        <end position="377"/>
    </location>
</feature>
<feature type="compositionally biased region" description="Low complexity" evidence="1">
    <location>
        <begin position="228"/>
        <end position="239"/>
    </location>
</feature>
<proteinExistence type="predicted"/>
<gene>
    <name evidence="2" type="ORF">RAG0_04442</name>
</gene>
<feature type="compositionally biased region" description="Basic and acidic residues" evidence="1">
    <location>
        <begin position="247"/>
        <end position="259"/>
    </location>
</feature>
<dbReference type="OrthoDB" id="3545168at2759"/>
<dbReference type="AlphaFoldDB" id="A0A1E1K8X5"/>
<protein>
    <submittedName>
        <fullName evidence="2">Uncharacterized protein</fullName>
    </submittedName>
</protein>
<keyword evidence="3" id="KW-1185">Reference proteome</keyword>
<feature type="region of interest" description="Disordered" evidence="1">
    <location>
        <begin position="367"/>
        <end position="397"/>
    </location>
</feature>
<feature type="compositionally biased region" description="Polar residues" evidence="1">
    <location>
        <begin position="90"/>
        <end position="116"/>
    </location>
</feature>
<reference evidence="3" key="1">
    <citation type="submission" date="2016-03" db="EMBL/GenBank/DDBJ databases">
        <authorList>
            <person name="Guldener U."/>
        </authorList>
    </citation>
    <scope>NUCLEOTIDE SEQUENCE [LARGE SCALE GENOMIC DNA]</scope>
    <source>
        <strain evidence="3">04CH-RAC-A.6.1</strain>
    </source>
</reference>
<feature type="region of interest" description="Disordered" evidence="1">
    <location>
        <begin position="467"/>
        <end position="520"/>
    </location>
</feature>